<name>A0ACC2RRQ0_9FUNG</name>
<evidence type="ECO:0000313" key="1">
    <source>
        <dbReference type="EMBL" id="KAJ9052724.1"/>
    </source>
</evidence>
<accession>A0ACC2RRQ0</accession>
<proteinExistence type="predicted"/>
<organism evidence="1 2">
    <name type="scientific">Entomophthora muscae</name>
    <dbReference type="NCBI Taxonomy" id="34485"/>
    <lineage>
        <taxon>Eukaryota</taxon>
        <taxon>Fungi</taxon>
        <taxon>Fungi incertae sedis</taxon>
        <taxon>Zoopagomycota</taxon>
        <taxon>Entomophthoromycotina</taxon>
        <taxon>Entomophthoromycetes</taxon>
        <taxon>Entomophthorales</taxon>
        <taxon>Entomophthoraceae</taxon>
        <taxon>Entomophthora</taxon>
    </lineage>
</organism>
<dbReference type="Proteomes" id="UP001165960">
    <property type="component" value="Unassembled WGS sequence"/>
</dbReference>
<gene>
    <name evidence="1" type="ORF">DSO57_1031412</name>
</gene>
<protein>
    <submittedName>
        <fullName evidence="1">Uncharacterized protein</fullName>
    </submittedName>
</protein>
<dbReference type="EMBL" id="QTSX02006615">
    <property type="protein sequence ID" value="KAJ9052724.1"/>
    <property type="molecule type" value="Genomic_DNA"/>
</dbReference>
<keyword evidence="2" id="KW-1185">Reference proteome</keyword>
<sequence length="537" mass="58224">MKRTDREDAPSPSAFPPLAHGEAGEDLDHPSSPNPPHKPPSSPLPPRVYVRNSKWNPCHPNRFVSLEIEDDFKNKDHYPCLPDLNKYLPFEDNPRYNIVTVESVPKSPRNKGGYSNLPSETPSLEASPAGAAAWGHRATSQESEDKGPTAFGSHHCSHPGPLGPAMVSRVNFPGLGPIRSLNTGDGVGHGLSADPAELGEPIRLDSSNKFNAQSALYNVDIEIQPIISRARLDAKGPAALSNPGNLNQPIRLHTPQDAMAQRALYNPRDLAQPINSSGATCNSMHMASSEFSNLDEPITPDNAMEVDSANILMNDCNIAGPITPDNVMEVDSPNVLINKCNFNEPIKPLDTMETDTPNVLSNNCNSDGPIRPGAAGAKVAHPDQAGCPTPGHPIRSCDAMKTNAPNLLHHYCNSAGPIRSGAANTNYIHTDQAGCPVPNHPIKLRDTKTSNVANLLHYDCNMDKPIRSGAAGENYTHTIPSQLIRYKKDPNWPNQFSSNSSEPMDTFHTPPEWFDPFWVAINQPRMDGKSQVTSDAK</sequence>
<comment type="caution">
    <text evidence="1">The sequence shown here is derived from an EMBL/GenBank/DDBJ whole genome shotgun (WGS) entry which is preliminary data.</text>
</comment>
<reference evidence="1" key="1">
    <citation type="submission" date="2022-04" db="EMBL/GenBank/DDBJ databases">
        <title>Genome of the entomopathogenic fungus Entomophthora muscae.</title>
        <authorList>
            <person name="Elya C."/>
            <person name="Lovett B.R."/>
            <person name="Lee E."/>
            <person name="Macias A.M."/>
            <person name="Hajek A.E."/>
            <person name="De Bivort B.L."/>
            <person name="Kasson M.T."/>
            <person name="De Fine Licht H.H."/>
            <person name="Stajich J.E."/>
        </authorList>
    </citation>
    <scope>NUCLEOTIDE SEQUENCE</scope>
    <source>
        <strain evidence="1">Berkeley</strain>
    </source>
</reference>
<evidence type="ECO:0000313" key="2">
    <source>
        <dbReference type="Proteomes" id="UP001165960"/>
    </source>
</evidence>